<dbReference type="Proteomes" id="UP000694402">
    <property type="component" value="Unassembled WGS sequence"/>
</dbReference>
<organism evidence="1 2">
    <name type="scientific">Oncorhynchus tshawytscha</name>
    <name type="common">Chinook salmon</name>
    <name type="synonym">Salmo tshawytscha</name>
    <dbReference type="NCBI Taxonomy" id="74940"/>
    <lineage>
        <taxon>Eukaryota</taxon>
        <taxon>Metazoa</taxon>
        <taxon>Chordata</taxon>
        <taxon>Craniata</taxon>
        <taxon>Vertebrata</taxon>
        <taxon>Euteleostomi</taxon>
        <taxon>Actinopterygii</taxon>
        <taxon>Neopterygii</taxon>
        <taxon>Teleostei</taxon>
        <taxon>Protacanthopterygii</taxon>
        <taxon>Salmoniformes</taxon>
        <taxon>Salmonidae</taxon>
        <taxon>Salmoninae</taxon>
        <taxon>Oncorhynchus</taxon>
    </lineage>
</organism>
<reference evidence="1" key="2">
    <citation type="submission" date="2025-08" db="UniProtKB">
        <authorList>
            <consortium name="Ensembl"/>
        </authorList>
    </citation>
    <scope>IDENTIFICATION</scope>
</reference>
<evidence type="ECO:0000313" key="2">
    <source>
        <dbReference type="Proteomes" id="UP000694402"/>
    </source>
</evidence>
<proteinExistence type="predicted"/>
<dbReference type="AlphaFoldDB" id="A0AAZ3PC92"/>
<reference evidence="1" key="3">
    <citation type="submission" date="2025-09" db="UniProtKB">
        <authorList>
            <consortium name="Ensembl"/>
        </authorList>
    </citation>
    <scope>IDENTIFICATION</scope>
</reference>
<dbReference type="InterPro" id="IPR036345">
    <property type="entry name" value="ExoRNase_PH_dom2_sf"/>
</dbReference>
<protein>
    <submittedName>
        <fullName evidence="1">Uncharacterized protein</fullName>
    </submittedName>
</protein>
<evidence type="ECO:0000313" key="1">
    <source>
        <dbReference type="Ensembl" id="ENSOTSP00005114105.1"/>
    </source>
</evidence>
<name>A0AAZ3PC92_ONCTS</name>
<reference evidence="2" key="1">
    <citation type="journal article" date="2018" name="PLoS ONE">
        <title>Chinook salmon (Oncorhynchus tshawytscha) genome and transcriptome.</title>
        <authorList>
            <person name="Christensen K.A."/>
            <person name="Leong J.S."/>
            <person name="Sakhrani D."/>
            <person name="Biagi C.A."/>
            <person name="Minkley D.R."/>
            <person name="Withler R.E."/>
            <person name="Rondeau E.B."/>
            <person name="Koop B.F."/>
            <person name="Devlin R.H."/>
        </authorList>
    </citation>
    <scope>NUCLEOTIDE SEQUENCE [LARGE SCALE GENOMIC DNA]</scope>
</reference>
<dbReference type="GeneTree" id="ENSGT01120000277980"/>
<dbReference type="SUPFAM" id="SSF55666">
    <property type="entry name" value="Ribonuclease PH domain 2-like"/>
    <property type="match status" value="1"/>
</dbReference>
<sequence length="45" mass="5053">LKFIGGTSLSGEKLQDCISRATTRHREICKLIDKFLDPLVIVSSY</sequence>
<dbReference type="Ensembl" id="ENSOTST00005142312.1">
    <property type="protein sequence ID" value="ENSOTSP00005114105.1"/>
    <property type="gene ID" value="ENSOTSG00005063046.1"/>
</dbReference>
<keyword evidence="2" id="KW-1185">Reference proteome</keyword>
<accession>A0AAZ3PC92</accession>